<feature type="domain" description="Ammonium transporter AmtB-like" evidence="10">
    <location>
        <begin position="50"/>
        <end position="449"/>
    </location>
</feature>
<feature type="transmembrane region" description="Helical" evidence="8">
    <location>
        <begin position="400"/>
        <end position="421"/>
    </location>
</feature>
<evidence type="ECO:0000259" key="10">
    <source>
        <dbReference type="Pfam" id="PF00909"/>
    </source>
</evidence>
<evidence type="ECO:0000256" key="9">
    <source>
        <dbReference type="SAM" id="SignalP"/>
    </source>
</evidence>
<feature type="transmembrane region" description="Helical" evidence="8">
    <location>
        <begin position="327"/>
        <end position="347"/>
    </location>
</feature>
<dbReference type="Gene3D" id="1.10.3430.10">
    <property type="entry name" value="Ammonium transporter AmtB like domains"/>
    <property type="match status" value="1"/>
</dbReference>
<dbReference type="PANTHER" id="PTHR43029">
    <property type="entry name" value="AMMONIUM TRANSPORTER MEP2"/>
    <property type="match status" value="1"/>
</dbReference>
<sequence length="450" mass="46003">MIALKTSKLLGGALLASLALALPALAQDAAAPAAAVVEEIVATVDTGDTAWMFISTILVILMTIPGLALFYGGLVRSKNILSVLTQVFAGFAMIALLWVAYGYSLAFGGPSEGGLSAFIGDFSNLFLGATSPDSVSGTIPELVFICFQLTFACITATLILGGIAERMKFGAVMAFLALWFTFSYLPIAHMVWAAPGLFFQMGALDFAGGTVVHINSGVAALVAAIVLGPRLGYMKEPIAPHNLTFVFIGACLLWVGWFGFNAGSALSANGTAAQAFLNTITAPAAGAIAWALGEKFTRGHASSLGFMSGAVAGLVAITPAAGFAGTFGAIVLGFIAGLICLWAVVTLKPLLKYDDSLDVFGIHGIGGIVGALGTAIVAAPALGGFGAEDYSITGQLVTQILAVAVAIIWSGVVTLVALTIVKAIFGGLRVPESAEIDGLDLSSHGERAYN</sequence>
<comment type="similarity">
    <text evidence="2 8">Belongs to the ammonia transporter channel (TC 1.A.11.2) family.</text>
</comment>
<dbReference type="AlphaFoldDB" id="A0A0F5LSS6"/>
<feature type="transmembrane region" description="Helical" evidence="8">
    <location>
        <begin position="239"/>
        <end position="260"/>
    </location>
</feature>
<comment type="subcellular location">
    <subcellularLocation>
        <location evidence="8">Cell membrane</location>
        <topology evidence="8">Multi-pass membrane protein</topology>
    </subcellularLocation>
    <subcellularLocation>
        <location evidence="1">Membrane</location>
        <topology evidence="1">Multi-pass membrane protein</topology>
    </subcellularLocation>
</comment>
<organism evidence="11 13">
    <name type="scientific">Devosia limi DSM 17137</name>
    <dbReference type="NCBI Taxonomy" id="1121477"/>
    <lineage>
        <taxon>Bacteria</taxon>
        <taxon>Pseudomonadati</taxon>
        <taxon>Pseudomonadota</taxon>
        <taxon>Alphaproteobacteria</taxon>
        <taxon>Hyphomicrobiales</taxon>
        <taxon>Devosiaceae</taxon>
        <taxon>Devosia</taxon>
    </lineage>
</organism>
<dbReference type="InterPro" id="IPR029020">
    <property type="entry name" value="Ammonium/urea_transptr"/>
</dbReference>
<keyword evidence="4 8" id="KW-0812">Transmembrane</keyword>
<dbReference type="Proteomes" id="UP000033608">
    <property type="component" value="Unassembled WGS sequence"/>
</dbReference>
<dbReference type="PANTHER" id="PTHR43029:SF10">
    <property type="entry name" value="AMMONIUM TRANSPORTER MEP2"/>
    <property type="match status" value="1"/>
</dbReference>
<dbReference type="Proteomes" id="UP000184533">
    <property type="component" value="Unassembled WGS sequence"/>
</dbReference>
<accession>A0A0F5LSS6</accession>
<reference evidence="12 14" key="2">
    <citation type="submission" date="2016-11" db="EMBL/GenBank/DDBJ databases">
        <authorList>
            <person name="Jaros S."/>
            <person name="Januszkiewicz K."/>
            <person name="Wedrychowicz H."/>
        </authorList>
    </citation>
    <scope>NUCLEOTIDE SEQUENCE [LARGE SCALE GENOMIC DNA]</scope>
    <source>
        <strain evidence="12 14">DSM 17137</strain>
    </source>
</reference>
<gene>
    <name evidence="12" type="ORF">SAMN02745223_02150</name>
    <name evidence="11" type="ORF">VW29_06660</name>
</gene>
<keyword evidence="5 8" id="KW-1133">Transmembrane helix</keyword>
<keyword evidence="13" id="KW-1185">Reference proteome</keyword>
<dbReference type="RefSeq" id="WP_046134536.1">
    <property type="nucleotide sequence ID" value="NZ_FQVC01000005.1"/>
</dbReference>
<keyword evidence="7 8" id="KW-0924">Ammonia transport</keyword>
<evidence type="ECO:0000313" key="14">
    <source>
        <dbReference type="Proteomes" id="UP000184533"/>
    </source>
</evidence>
<dbReference type="GO" id="GO:0005886">
    <property type="term" value="C:plasma membrane"/>
    <property type="evidence" value="ECO:0007669"/>
    <property type="project" value="UniProtKB-SubCell"/>
</dbReference>
<evidence type="ECO:0000313" key="11">
    <source>
        <dbReference type="EMBL" id="KKB85336.1"/>
    </source>
</evidence>
<dbReference type="SUPFAM" id="SSF111352">
    <property type="entry name" value="Ammonium transporter"/>
    <property type="match status" value="1"/>
</dbReference>
<feature type="transmembrane region" description="Helical" evidence="8">
    <location>
        <begin position="171"/>
        <end position="194"/>
    </location>
</feature>
<feature type="transmembrane region" description="Helical" evidence="8">
    <location>
        <begin position="83"/>
        <end position="101"/>
    </location>
</feature>
<feature type="transmembrane region" description="Helical" evidence="8">
    <location>
        <begin position="206"/>
        <end position="227"/>
    </location>
</feature>
<feature type="chain" id="PRO_5015038373" description="Ammonium transporter" evidence="9">
    <location>
        <begin position="27"/>
        <end position="450"/>
    </location>
</feature>
<keyword evidence="3 8" id="KW-0813">Transport</keyword>
<evidence type="ECO:0000256" key="4">
    <source>
        <dbReference type="ARBA" id="ARBA00022692"/>
    </source>
</evidence>
<feature type="transmembrane region" description="Helical" evidence="8">
    <location>
        <begin position="272"/>
        <end position="292"/>
    </location>
</feature>
<dbReference type="Pfam" id="PF00909">
    <property type="entry name" value="Ammonium_transp"/>
    <property type="match status" value="1"/>
</dbReference>
<dbReference type="STRING" id="1121477.SAMN02745223_02150"/>
<evidence type="ECO:0000313" key="12">
    <source>
        <dbReference type="EMBL" id="SHF23413.1"/>
    </source>
</evidence>
<dbReference type="NCBIfam" id="TIGR00836">
    <property type="entry name" value="amt"/>
    <property type="match status" value="1"/>
</dbReference>
<protein>
    <recommendedName>
        <fullName evidence="8">Ammonium transporter</fullName>
    </recommendedName>
</protein>
<evidence type="ECO:0000256" key="3">
    <source>
        <dbReference type="ARBA" id="ARBA00022448"/>
    </source>
</evidence>
<proteinExistence type="inferred from homology"/>
<dbReference type="InterPro" id="IPR024041">
    <property type="entry name" value="NH4_transpt_AmtB-like_dom"/>
</dbReference>
<evidence type="ECO:0000256" key="1">
    <source>
        <dbReference type="ARBA" id="ARBA00004141"/>
    </source>
</evidence>
<dbReference type="OrthoDB" id="9814202at2"/>
<feature type="transmembrane region" description="Helical" evidence="8">
    <location>
        <begin position="304"/>
        <end position="321"/>
    </location>
</feature>
<dbReference type="EMBL" id="LAJF01000057">
    <property type="protein sequence ID" value="KKB85336.1"/>
    <property type="molecule type" value="Genomic_DNA"/>
</dbReference>
<dbReference type="PATRIC" id="fig|1121477.3.peg.2419"/>
<feature type="transmembrane region" description="Helical" evidence="8">
    <location>
        <begin position="142"/>
        <end position="164"/>
    </location>
</feature>
<dbReference type="EMBL" id="FQVC01000005">
    <property type="protein sequence ID" value="SHF23413.1"/>
    <property type="molecule type" value="Genomic_DNA"/>
</dbReference>
<feature type="transmembrane region" description="Helical" evidence="8">
    <location>
        <begin position="359"/>
        <end position="380"/>
    </location>
</feature>
<reference evidence="11 13" key="1">
    <citation type="submission" date="2015-03" db="EMBL/GenBank/DDBJ databases">
        <authorList>
            <person name="Hassan Y.I."/>
            <person name="Lepp D."/>
            <person name="Zhou T."/>
        </authorList>
    </citation>
    <scope>NUCLEOTIDE SEQUENCE [LARGE SCALE GENOMIC DNA]</scope>
    <source>
        <strain evidence="11 13">DSM 17137</strain>
    </source>
</reference>
<dbReference type="GO" id="GO:0008519">
    <property type="term" value="F:ammonium channel activity"/>
    <property type="evidence" value="ECO:0007669"/>
    <property type="project" value="InterPro"/>
</dbReference>
<evidence type="ECO:0000256" key="2">
    <source>
        <dbReference type="ARBA" id="ARBA00005887"/>
    </source>
</evidence>
<dbReference type="PROSITE" id="PS01219">
    <property type="entry name" value="AMMONIUM_TRANSP"/>
    <property type="match status" value="1"/>
</dbReference>
<evidence type="ECO:0000256" key="6">
    <source>
        <dbReference type="ARBA" id="ARBA00023136"/>
    </source>
</evidence>
<evidence type="ECO:0000313" key="13">
    <source>
        <dbReference type="Proteomes" id="UP000033608"/>
    </source>
</evidence>
<keyword evidence="9" id="KW-0732">Signal</keyword>
<keyword evidence="6 8" id="KW-0472">Membrane</keyword>
<evidence type="ECO:0000256" key="8">
    <source>
        <dbReference type="RuleBase" id="RU362002"/>
    </source>
</evidence>
<dbReference type="InterPro" id="IPR018047">
    <property type="entry name" value="Ammonium_transpt_CS"/>
</dbReference>
<dbReference type="InterPro" id="IPR001905">
    <property type="entry name" value="Ammonium_transpt"/>
</dbReference>
<feature type="transmembrane region" description="Helical" evidence="8">
    <location>
        <begin position="50"/>
        <end position="71"/>
    </location>
</feature>
<feature type="signal peptide" evidence="9">
    <location>
        <begin position="1"/>
        <end position="26"/>
    </location>
</feature>
<evidence type="ECO:0000256" key="7">
    <source>
        <dbReference type="ARBA" id="ARBA00023177"/>
    </source>
</evidence>
<name>A0A0F5LSS6_9HYPH</name>
<evidence type="ECO:0000256" key="5">
    <source>
        <dbReference type="ARBA" id="ARBA00022989"/>
    </source>
</evidence>